<dbReference type="Gene3D" id="2.40.128.20">
    <property type="match status" value="1"/>
</dbReference>
<proteinExistence type="inferred from homology"/>
<dbReference type="EMBL" id="CAJPEX010002968">
    <property type="protein sequence ID" value="CAG0921706.1"/>
    <property type="molecule type" value="Genomic_DNA"/>
</dbReference>
<evidence type="ECO:0000313" key="5">
    <source>
        <dbReference type="Proteomes" id="UP000678499"/>
    </source>
</evidence>
<keyword evidence="2" id="KW-1133">Transmembrane helix</keyword>
<keyword evidence="5" id="KW-1185">Reference proteome</keyword>
<feature type="transmembrane region" description="Helical" evidence="2">
    <location>
        <begin position="20"/>
        <end position="38"/>
    </location>
</feature>
<name>A0A7R9GHP3_9CRUS</name>
<feature type="domain" description="Lipocalin/cytosolic fatty-acid binding" evidence="3">
    <location>
        <begin position="48"/>
        <end position="160"/>
    </location>
</feature>
<dbReference type="InterPro" id="IPR031259">
    <property type="entry name" value="ILBP"/>
</dbReference>
<evidence type="ECO:0000313" key="4">
    <source>
        <dbReference type="EMBL" id="CAD7281554.1"/>
    </source>
</evidence>
<dbReference type="InterPro" id="IPR000566">
    <property type="entry name" value="Lipocln_cytosolic_FA-bd_dom"/>
</dbReference>
<dbReference type="Proteomes" id="UP000678499">
    <property type="component" value="Unassembled WGS sequence"/>
</dbReference>
<dbReference type="GO" id="GO:0008289">
    <property type="term" value="F:lipid binding"/>
    <property type="evidence" value="ECO:0007669"/>
    <property type="project" value="InterPro"/>
</dbReference>
<dbReference type="Pfam" id="PF00061">
    <property type="entry name" value="Lipocalin"/>
    <property type="match status" value="1"/>
</dbReference>
<evidence type="ECO:0000256" key="2">
    <source>
        <dbReference type="SAM" id="Phobius"/>
    </source>
</evidence>
<dbReference type="CDD" id="cd00742">
    <property type="entry name" value="FABP"/>
    <property type="match status" value="1"/>
</dbReference>
<sequence>MSSSLEQHARGKRTTWNRGIFGISAVMMCLLCSTVSSSDSSSIGMMVGNWKLDGYDNHFDSYLSELGVGFLSRKIALSVKPLVKLSRNAADGTWTMKIETSLRSSSVNFKIGESFTYETMDGRKVKATVALSGNVMTLREENLADKKINTVTRTFNGGKMTTVSVSSSSTPAAHDAAVFCFFFFFSSFFFFFF</sequence>
<dbReference type="PANTHER" id="PTHR11955">
    <property type="entry name" value="FATTY ACID BINDING PROTEIN"/>
    <property type="match status" value="1"/>
</dbReference>
<evidence type="ECO:0000259" key="3">
    <source>
        <dbReference type="Pfam" id="PF00061"/>
    </source>
</evidence>
<dbReference type="EMBL" id="OA885005">
    <property type="protein sequence ID" value="CAD7281554.1"/>
    <property type="molecule type" value="Genomic_DNA"/>
</dbReference>
<dbReference type="OrthoDB" id="354351at2759"/>
<dbReference type="AlphaFoldDB" id="A0A7R9GHP3"/>
<keyword evidence="2" id="KW-0812">Transmembrane</keyword>
<keyword evidence="2" id="KW-0472">Membrane</keyword>
<gene>
    <name evidence="4" type="ORF">NMOB1V02_LOCUS9198</name>
</gene>
<accession>A0A7R9GHP3</accession>
<protein>
    <recommendedName>
        <fullName evidence="3">Lipocalin/cytosolic fatty-acid binding domain-containing protein</fullName>
    </recommendedName>
</protein>
<dbReference type="InterPro" id="IPR012674">
    <property type="entry name" value="Calycin"/>
</dbReference>
<dbReference type="SUPFAM" id="SSF50814">
    <property type="entry name" value="Lipocalins"/>
    <property type="match status" value="1"/>
</dbReference>
<organism evidence="4">
    <name type="scientific">Notodromas monacha</name>
    <dbReference type="NCBI Taxonomy" id="399045"/>
    <lineage>
        <taxon>Eukaryota</taxon>
        <taxon>Metazoa</taxon>
        <taxon>Ecdysozoa</taxon>
        <taxon>Arthropoda</taxon>
        <taxon>Crustacea</taxon>
        <taxon>Oligostraca</taxon>
        <taxon>Ostracoda</taxon>
        <taxon>Podocopa</taxon>
        <taxon>Podocopida</taxon>
        <taxon>Cypridocopina</taxon>
        <taxon>Cypridoidea</taxon>
        <taxon>Cyprididae</taxon>
        <taxon>Notodromas</taxon>
    </lineage>
</organism>
<reference evidence="4" key="1">
    <citation type="submission" date="2020-11" db="EMBL/GenBank/DDBJ databases">
        <authorList>
            <person name="Tran Van P."/>
        </authorList>
    </citation>
    <scope>NUCLEOTIDE SEQUENCE</scope>
</reference>
<evidence type="ECO:0000256" key="1">
    <source>
        <dbReference type="ARBA" id="ARBA00008390"/>
    </source>
</evidence>
<comment type="similarity">
    <text evidence="1">Belongs to the calycin superfamily. Fatty-acid binding protein (FABP) family.</text>
</comment>
<feature type="transmembrane region" description="Helical" evidence="2">
    <location>
        <begin position="172"/>
        <end position="192"/>
    </location>
</feature>